<feature type="chain" id="PRO_5045544133" evidence="1">
    <location>
        <begin position="26"/>
        <end position="604"/>
    </location>
</feature>
<feature type="signal peptide" evidence="1">
    <location>
        <begin position="1"/>
        <end position="25"/>
    </location>
</feature>
<name>A0ABY7TUW1_9SPHN</name>
<evidence type="ECO:0000313" key="3">
    <source>
        <dbReference type="Proteomes" id="UP001218231"/>
    </source>
</evidence>
<dbReference type="InterPro" id="IPR006311">
    <property type="entry name" value="TAT_signal"/>
</dbReference>
<gene>
    <name evidence="2" type="ORF">PQ457_14035</name>
</gene>
<dbReference type="PANTHER" id="PTHR33361">
    <property type="entry name" value="GLR0591 PROTEIN"/>
    <property type="match status" value="1"/>
</dbReference>
<dbReference type="PANTHER" id="PTHR33361:SF2">
    <property type="entry name" value="DUF885 DOMAIN-CONTAINING PROTEIN"/>
    <property type="match status" value="1"/>
</dbReference>
<dbReference type="Proteomes" id="UP001218231">
    <property type="component" value="Chromosome"/>
</dbReference>
<dbReference type="PROSITE" id="PS51318">
    <property type="entry name" value="TAT"/>
    <property type="match status" value="1"/>
</dbReference>
<evidence type="ECO:0000313" key="2">
    <source>
        <dbReference type="EMBL" id="WCT77028.1"/>
    </source>
</evidence>
<sequence length="604" mass="66193">MKRRAFLSSGAGAALAAALPVAARAAGDAPGHADADFVALTDRIFYERLALSPQDATSIGLDKDERAALRSELNDRSQTAFERLVAQHRQSAAALRAINPATLSPTAAQQRELALWYEDRAIASARLGIESVENPYVITHADGAYFEVPDFLDSQHPVATKEDAEAYLARLDAFDRAMDQDSEKQKSRIARGLVAPGWSLDMALGQMRGLRAAKPEESGMATSLARRAAKAGIAGDWQARAAAIVAAKVYPALDRQIAFVESLKGQTPAGDGIWRVKDGEAIYAAALAEATTTNFTPEEIHKIGLAQVADLSARLDKVLRANGMTQGTIGARLAALNTRPDQLYPNTDEGRAALLASLNQSVAAMQQKLGAAFNDPPNDPLEIRRVPVEIQDGAPNGYYYRAPFDGSRPAIYWINLRDTANWPKYSLPDLTYHEGVPGHHLQLSYVRRAGNLPLLLRSTFNSAYTEGWALYAEQVAYELGALPGLDEAGYLQSLLFRATRLVVDTGIHTKRWSREEATRYMMDTTGFVRGRSQSEIERYICMIGQACSYKIGHNVWVAQREKAQKALGAKFDMGWFHDVLKDGILPLAMLERRVDERIAARRKG</sequence>
<dbReference type="Pfam" id="PF05960">
    <property type="entry name" value="DUF885"/>
    <property type="match status" value="1"/>
</dbReference>
<proteinExistence type="predicted"/>
<protein>
    <submittedName>
        <fullName evidence="2">DUF885 family protein</fullName>
    </submittedName>
</protein>
<keyword evidence="1" id="KW-0732">Signal</keyword>
<keyword evidence="3" id="KW-1185">Reference proteome</keyword>
<accession>A0ABY7TUW1</accession>
<reference evidence="2 3" key="1">
    <citation type="submission" date="2023-02" db="EMBL/GenBank/DDBJ databases">
        <title>Genome sequence of Novosphingobium humi KACC 19094.</title>
        <authorList>
            <person name="Kim S."/>
            <person name="Heo J."/>
            <person name="Kwon S.-W."/>
        </authorList>
    </citation>
    <scope>NUCLEOTIDE SEQUENCE [LARGE SCALE GENOMIC DNA]</scope>
    <source>
        <strain evidence="2 3">KACC 19094</strain>
    </source>
</reference>
<evidence type="ECO:0000256" key="1">
    <source>
        <dbReference type="SAM" id="SignalP"/>
    </source>
</evidence>
<dbReference type="InterPro" id="IPR010281">
    <property type="entry name" value="DUF885"/>
</dbReference>
<dbReference type="EMBL" id="CP117417">
    <property type="protein sequence ID" value="WCT77028.1"/>
    <property type="molecule type" value="Genomic_DNA"/>
</dbReference>
<organism evidence="2 3">
    <name type="scientific">Novosphingobium humi</name>
    <dbReference type="NCBI Taxonomy" id="2282397"/>
    <lineage>
        <taxon>Bacteria</taxon>
        <taxon>Pseudomonadati</taxon>
        <taxon>Pseudomonadota</taxon>
        <taxon>Alphaproteobacteria</taxon>
        <taxon>Sphingomonadales</taxon>
        <taxon>Sphingomonadaceae</taxon>
        <taxon>Novosphingobium</taxon>
    </lineage>
</organism>
<dbReference type="RefSeq" id="WP_273617422.1">
    <property type="nucleotide sequence ID" value="NZ_CP117417.1"/>
</dbReference>